<name>A0ACC2GAL8_DALPE</name>
<dbReference type="Proteomes" id="UP001157502">
    <property type="component" value="Chromosome 15"/>
</dbReference>
<accession>A0ACC2GAL8</accession>
<proteinExistence type="predicted"/>
<protein>
    <submittedName>
        <fullName evidence="1">Uncharacterized protein</fullName>
    </submittedName>
</protein>
<evidence type="ECO:0000313" key="1">
    <source>
        <dbReference type="EMBL" id="KAJ8000676.1"/>
    </source>
</evidence>
<dbReference type="EMBL" id="CM055742">
    <property type="protein sequence ID" value="KAJ8000676.1"/>
    <property type="molecule type" value="Genomic_DNA"/>
</dbReference>
<keyword evidence="2" id="KW-1185">Reference proteome</keyword>
<sequence>MLMLTVVIECTRTTPSNEVPAVTRAPRPSCHGGRVVINAHTHMRARVSPKEAVRFVRLRIAASDSCLARRQHANGAKRRSEMNPLSQRRARGLLQASSSPQSPERPGRLGRQMCLLLTAPRLTSNGKSWSPERAFFHAICSPVQHI</sequence>
<gene>
    <name evidence="1" type="ORF">DPEC_G00182830</name>
</gene>
<comment type="caution">
    <text evidence="1">The sequence shown here is derived from an EMBL/GenBank/DDBJ whole genome shotgun (WGS) entry which is preliminary data.</text>
</comment>
<reference evidence="1" key="1">
    <citation type="submission" date="2021-05" db="EMBL/GenBank/DDBJ databases">
        <authorList>
            <person name="Pan Q."/>
            <person name="Jouanno E."/>
            <person name="Zahm M."/>
            <person name="Klopp C."/>
            <person name="Cabau C."/>
            <person name="Louis A."/>
            <person name="Berthelot C."/>
            <person name="Parey E."/>
            <person name="Roest Crollius H."/>
            <person name="Montfort J."/>
            <person name="Robinson-Rechavi M."/>
            <person name="Bouchez O."/>
            <person name="Lampietro C."/>
            <person name="Lopez Roques C."/>
            <person name="Donnadieu C."/>
            <person name="Postlethwait J."/>
            <person name="Bobe J."/>
            <person name="Dillon D."/>
            <person name="Chandos A."/>
            <person name="von Hippel F."/>
            <person name="Guiguen Y."/>
        </authorList>
    </citation>
    <scope>NUCLEOTIDE SEQUENCE</scope>
    <source>
        <strain evidence="1">YG-Jan2019</strain>
    </source>
</reference>
<organism evidence="1 2">
    <name type="scientific">Dallia pectoralis</name>
    <name type="common">Alaska blackfish</name>
    <dbReference type="NCBI Taxonomy" id="75939"/>
    <lineage>
        <taxon>Eukaryota</taxon>
        <taxon>Metazoa</taxon>
        <taxon>Chordata</taxon>
        <taxon>Craniata</taxon>
        <taxon>Vertebrata</taxon>
        <taxon>Euteleostomi</taxon>
        <taxon>Actinopterygii</taxon>
        <taxon>Neopterygii</taxon>
        <taxon>Teleostei</taxon>
        <taxon>Protacanthopterygii</taxon>
        <taxon>Esociformes</taxon>
        <taxon>Umbridae</taxon>
        <taxon>Dallia</taxon>
    </lineage>
</organism>
<evidence type="ECO:0000313" key="2">
    <source>
        <dbReference type="Proteomes" id="UP001157502"/>
    </source>
</evidence>